<dbReference type="Proteomes" id="UP000271162">
    <property type="component" value="Unassembled WGS sequence"/>
</dbReference>
<evidence type="ECO:0000313" key="4">
    <source>
        <dbReference type="WBParaSite" id="NBR_0001239601-mRNA-1"/>
    </source>
</evidence>
<reference evidence="4" key="1">
    <citation type="submission" date="2016-04" db="UniProtKB">
        <authorList>
            <consortium name="WormBaseParasite"/>
        </authorList>
    </citation>
    <scope>IDENTIFICATION</scope>
</reference>
<evidence type="ECO:0000313" key="2">
    <source>
        <dbReference type="EMBL" id="VDL75986.1"/>
    </source>
</evidence>
<accession>A0A158R0R5</accession>
<name>A0A158R0R5_NIPBR</name>
<proteinExistence type="predicted"/>
<reference evidence="2 3" key="2">
    <citation type="submission" date="2018-11" db="EMBL/GenBank/DDBJ databases">
        <authorList>
            <consortium name="Pathogen Informatics"/>
        </authorList>
    </citation>
    <scope>NUCLEOTIDE SEQUENCE [LARGE SCALE GENOMIC DNA]</scope>
</reference>
<keyword evidence="1" id="KW-0175">Coiled coil</keyword>
<organism evidence="4">
    <name type="scientific">Nippostrongylus brasiliensis</name>
    <name type="common">Rat hookworm</name>
    <dbReference type="NCBI Taxonomy" id="27835"/>
    <lineage>
        <taxon>Eukaryota</taxon>
        <taxon>Metazoa</taxon>
        <taxon>Ecdysozoa</taxon>
        <taxon>Nematoda</taxon>
        <taxon>Chromadorea</taxon>
        <taxon>Rhabditida</taxon>
        <taxon>Rhabditina</taxon>
        <taxon>Rhabditomorpha</taxon>
        <taxon>Strongyloidea</taxon>
        <taxon>Heligmosomidae</taxon>
        <taxon>Nippostrongylus</taxon>
    </lineage>
</organism>
<evidence type="ECO:0000256" key="1">
    <source>
        <dbReference type="SAM" id="Coils"/>
    </source>
</evidence>
<dbReference type="AlphaFoldDB" id="A0A158R0R5"/>
<protein>
    <submittedName>
        <fullName evidence="4">Mitofilin</fullName>
    </submittedName>
</protein>
<feature type="coiled-coil region" evidence="1">
    <location>
        <begin position="669"/>
        <end position="696"/>
    </location>
</feature>
<sequence>MMKLISEAFRREMGGTSVTFQLNSRTIGKRDAERTAAEWVKEAEESMQETLELLGTDAIEEIRQAQAKLKEYGTTSRVLEEALKLQTKGTRILVTTVHLDTRRVGKREAEMTAADWVKEAEESNQAALELLRSDSNAAPHQLIKEAQKEIKKCGANFDPQVLKKALNLQTEGTTILTGAVMPRNRPSNPEIFELLASTLYELMKAVAMSDIKPNLMGALMKKRSVYKREAKTTLAEWMVDAEQYNQYALDSLRRDPNAPPYLKIKEAQAEIRNYRTNSNLQVLKKALELQATGTGILADADDPKNRPSNLKTFEHLATALYGLLKAVAMSDIKPSNADELLAKLDSDAVKFKEAPLEFAKTAVEAAELVTLQLNPRKVDERDAEKEAAEWLKDAEESNQEALNLLRSDSNAAPYQLIIQAQEEIKKCRTNFDPQFLKKALELQTEGTDVLADAVMPQNRPSNPKVLDLLAAVLYDLLKAVALTDIKPSNIEDLLKKLDSDAFKLADDPHATAQAVVEIAKLGTPQLSSQRVGKRNAEKKSAEWVHDAEESNQEALELLRSDPNAPPYMRIRQAQSKIQEYGTNPQVLKDALKLQTEGTTILTGAVMPGNRPSNPKIFELLAAALYELMEALAMSDIKPSMMDALMKKLESHVIEFTELPRESAMFAAEIADLVLTAIELKEEAEKLSQVASQLYRRSPYKHEAKTTLADWMLDAEQSNENALELLRTDTYSPPRQKIQDAQAEIKKYQTNSNLRVLKKALELQTTGTGILVDAEIQPTNLATLEHLAKALYDLLKAVALTTIKPCSMDALIRKIESDAKQANPRALTKTVVEAAKLLLAAIVLDEKTGEFLSQ</sequence>
<keyword evidence="3" id="KW-1185">Reference proteome</keyword>
<dbReference type="EMBL" id="UYSL01020744">
    <property type="protein sequence ID" value="VDL75986.1"/>
    <property type="molecule type" value="Genomic_DNA"/>
</dbReference>
<gene>
    <name evidence="2" type="ORF">NBR_LOCUS12397</name>
</gene>
<dbReference type="WBParaSite" id="NBR_0001239601-mRNA-1">
    <property type="protein sequence ID" value="NBR_0001239601-mRNA-1"/>
    <property type="gene ID" value="NBR_0001239601"/>
</dbReference>
<evidence type="ECO:0000313" key="3">
    <source>
        <dbReference type="Proteomes" id="UP000271162"/>
    </source>
</evidence>